<dbReference type="Gene3D" id="3.90.180.10">
    <property type="entry name" value="Medium-chain alcohol dehydrogenases, catalytic domain"/>
    <property type="match status" value="1"/>
</dbReference>
<dbReference type="Pfam" id="PF21089">
    <property type="entry name" value="PKS_DH_N"/>
    <property type="match status" value="1"/>
</dbReference>
<dbReference type="CDD" id="cd08953">
    <property type="entry name" value="KR_2_SDR_x"/>
    <property type="match status" value="2"/>
</dbReference>
<dbReference type="Gene3D" id="3.40.630.30">
    <property type="match status" value="1"/>
</dbReference>
<feature type="active site" description="Proton acceptor; for dehydratase activity" evidence="14">
    <location>
        <position position="2383"/>
    </location>
</feature>
<name>A0A1H2MCS4_9PSED</name>
<feature type="region of interest" description="N-terminal hotdog fold" evidence="14">
    <location>
        <begin position="2350"/>
        <end position="2471"/>
    </location>
</feature>
<sequence>MDVIHEMASGWVALPVLDALKQQGILELLSQHTLQVNDVAQGCGADAMRLRAALGLLTQLGYLDSPYPGLYSSNARTALAASLPDELVALGKLSLFDDCLTSAQCAVWQRRLMRCIGADADDECARLWDCAILVPLLAGFGWLAPDTLEQACPPGDCAPVWQTLQQLFVHRGWAEQRRNGFALTLQGRKILLASSSLAVVVAHAPLLQNLSALLFEGAPALDLETAASPGLSRPPASTEAWAYQRVVEAFSGRAWVEPAAWLMEAAAAGQFVAPGAWRSMRQWLASAWPQLPDVSQRAYTVRPPVVDDLPQLIELDRLSQPSGLHTPPQIIEWRVRNTPQTLMVLVAQGRIAAALHAQRIDGTDALRDTTYSQVHHLHQPDGVHLQLLGLYVLPEMAGRGYSDALIECMLTYAAMLGDVQSVIGVTRCAGFVHQRESVSLEDYVRSRNVQGEMSDPMLHFHVSRGAVIREVLPGFRAGDSDNNGAGVLIEYAWPDIAVTAHEADSTPEVAALSRIQLEQLVQHAALQVSAAGKADAYSPSRPWMEMGLGSLQLLELRRRLSSETGLRLDATFLFSCPTPDAAIAYFVEHLGVPPGSSASASRGPSSQAAVAETNEDSIAIIGMACRLPGGISHPAQLWTALMQGQSLVGPMPPARRALRSAEASSFSWHAGFLNDIDRFDAGFFRISPHEAQWLDPQQRLLLEVAWEALESAGLSPRSLQGLANGIFVGMMGSEYAHLLGSNPADELEAHFATGAACSVAAGRLAYFLDWRGPALTVDTACSSSLVAVHLACRSLQTGESNIALAAGANVLLDDRVFLAFEKAGMLSPTGLCHTFDQAADGYVRAEGCAMVVLKRFCEAQADGDPILATIAASAINQDGGGAGLTAPNPHAQQSVIETALLRAGLPASAISYLEAHGTGTPLGDPIEVQAAAQVLGRERSVQQPLLIGSIKSLLGHLEAAAGIAGLLKTVLSMQHSIIPGQLNFHTANAHIPWDTLPIRVPQTAQPWPDPVKRAGVSSFGFSGTNAHLIVQAHDAAEPALAATCKPMAIVLSARTAEQLMARSRQLLAFLEHSTVDVVALAYTLQVGRDAMAMRLGFIASTLTEVKTRLADLCSERPGAQTPEPTPASSLAQSLARWLHGDEVDWHALHDLPAPRKLALPTYPFADERYWLPEEISAAPQHDTASAQLLTLTAGWERMEASSQEPVDATLSTLWLSADATAANLPVQFNALKFDEPCTAERLGARLQAQARWQQLVWRVPVSDNAPIMGFRLIQALFALGYDRQPLRLTVLTEQAHALEPREQVDPCHASVVGLMGTLAREYPHWQLRLIDLPAGQFIAPDTWLHRQADPQRNVQIWRDGVWYRHRLVPTELPPLGVSAYRRGGVYVVLGGAGGLGRVFSEYVIRCYQAQVIWLGRRAEDAQITEQCARLGTLGPAPVYLQADARDREALVRARAAIVERYGVVHGVVHAPMVLADNPLARMDEPSFLAAFLAKTTVVNLDAVFGAEGLDFFASFSSIASFLKTPGAANYVAGCCFVDAYAHNLGSRGYPIKLMHWGPWFDTGGISAPGYRTFMQQMGFESLGSDEAMAALEQLLSGPLDSVVVARARRDRLNDVLTPVAVQARPQPAAAPSSQVAAGGRGYRAEMHGMSLVEAIVWDLIEQARTVSKLPRQAIKATANLSEYGFDSILLVRLARRLSEHYDLMLWPPLFFSYPSLDQLAQYLVQFHQPLMAALYEPPGSGGAPAAPGAAPTLDAAQAKTDEQADEPIAIIGLSGRFAGARNAEQFWEILRDGRSVVQPFAPDRLADTSRQRWLAAMPGVAEFDPLFFEIAPREAALIDPRQRLLMQETWCALEDAAYGPVQLKQQTISTFVGVEAGDYGRLIGSQNTLTANHDSILAARLAYFLDLSGPTLAINTACSSSLVALHQGCLSLRSGESDTAIVAAVNLLAGTQLTDQMADAGMLAPDGVCHAFDKRAQGMAPGEAAVVVVLKRLSRAQADGDPIRGVIVGSGINGDGKTQGITAPNGRAQSSLFRKVYERYQVNPDEIEYVVSHGTGTPLGDPVEINALCDAFAPFTQRRQYCAITSNKPNVGHGLAAAGLVSVVNLLKAFEHETIPASLNCEQASDYVTWADTPFYVNTTNTSWPAADARPRLGAVSAFGMSGTNAHVLLRGPEACASAEVRVPRVPVVLAVSAKSQAALHGRIDDLIRALGTLPDNAAMLQRVAYTLLNGRQHFAWRCAIVAEDMDQAVSLWRQALRGESSAALYQGQLARDFETNVAMREDGRRLIEQAGRETSPAAMLALLSRVAERYCQGDELPWAALFDPHARSRVHLPTYPFEADPFWAVKSSEECAPAAEMPTLSSAEPWHSSVRLTGEEAFLRDHVVLGQQIVPGVVQLEWVMTAVTRYGGGAPFRLEQVAWLRPVTVDVIQDLHIALVRMDERTLGYEVYGTGQGQKRLYSQGRATLLSDTQTAPAPWLDIASLRARCTRSRDGAACYRDFAEAGLDYGSSFQVLQSLHLGDDIAVGSLHASPEPSFLLDGALQASVILGGAAGVTMPFSLESFQQWGPLTGALSVVVRRVSDDGATTRRFDIDLVDAAGDVAARFVDFSGRCTPVDSSPACGANAGLMLASRWEREPPLAQAEATDPQPLVQIGGDPQGAPKVSWQADEGSDVLIERLTPHLPLKQVVWYVPAAGTQLAVMGLRLVKALLALGYATQSLGLTVITQQAQGLNALDEVDPEQASVHGLIGSMAKEYAHWQVRLLDMAPGDSPAQATLLAQPAQPYGNARLWRQGGWYGQRLVPCQWPGVSDTRLSVFREGGVYVVLGGAGGVGVAFSEYLIKRYQAQLIWLGRRAADEPIRQQCARLAEFGPRPLYVQADGTHHDALELACVQINERFGRVHGVVHAAIVLADQSLAGMDESGFVAALSAKTLTAQNLAAVFGKQDLDFLLFFGSLQSFLKAPGQSNYAAGCCYVDALVQTLVTRRDPPSFPVKVMQWGYWGSVGVVASPFYARRMAQKGLGSIEPSQAMAALEAFLLAPVSQLVFLQKAPASTLAPELGFDPTVVPEPALMGECMLLPEQPLIPVPSALVVRGYKELERRLAQLIWARLDQLGRHEYLEPKYQRWCQATERVLGAVGLHRDIQAPSWPVLWEQWQTYREQLPGDTGLSAHVRVADAVLHALPSVLSGQQSATAVLFPQGQLHLLEGVYGNHPIADYFNAVLAERLQAYVRARLAHDPHLRLRILEVGAGTGATSASLMTHLSPFDAHIDEYCYTDISRVFLAHAQARYATGAPYLRTQLLDIEVSPLTQGFDAGQYDVVIAANVLHATRDIRRSLCNVKTLLKGNGLLLLNELSGTSVFQHLVFGLLDGWWLAEDHALRVADSPALHADSWRAVLNSEGFTAINLLAQDACELGQQIVEAISDARGFVERPLAQGPGLATLPEVERKLGSPLQVDARQVIRECVAQSLGLKDTQLHDDQTFVSCGLDSISSVALVNVINTRLSLKLPATVVFDYPTIERLDNYLKDKLHAPLAPPPVAERTVAQSASVTPAPVARLGAAEHAVATCRRILLERPGSIDEIRVVEETCAALGGHEVRIAVQAFSLNFGDLLCVKGLYPTQPAYPFTPGYEASGIVTAIGPDVCDVAVGDAVVALAGAQFGAQATLITCPQHLVFRCPTGLSFEQACAVPVAAITVIECFRKAQLQAGERILIQTATGAVGLMAVQLAQSIGAQVYATAGSQEKLDYLAARGVSHAINYREDDFERVIQQLTDGEGVDVVINMLAGDALQKGLNCLAAGGRYVEIAMTALKSARSIDLSILDNNQSMHSVDIRKLGLERPQALRAAWQEMERLLERGSIAPALDKIFAFDDIHQAYRRMEQRQHIGKIVVRVEQQPSFSASGALEAQAGLEPIAIIGMSGRFATANNVEELWEALAQGQDLVGPVTRWDLSRASSGEDKSACRDGGFLRDIDCFDPMFFNLSSMEALAMNPQQRLLMEEVWHALEDAGYAGKSVEGSRCAVYAGCSTGDYLPLLGAQATAQAFWGNAASVIPARMAFHMNWQGPAIATDTACSSSLVALHQACEALRAGDITMAVAGGVFVQCTERLYVQGNRAGMLSTSGRCRTFDAKADGFVPGEAVAAVVLKPLTQARDDGDAIYGVVYGSGINYDGATNGLTAPSGPAQTRLAREVYQRFAINPNDIQWVEAHGTGTTLGDPIEVSALTQAFTQPDAPQARRPIGSIKSNIGHAATAAGIAGVIKVVLSLQHRKIPASLHFDQGNRHIDFEKSPFYVPTTLTDWNVAKGQARRAAVSSFGFSGTNAHAVIGEAPEQARVPLSRDPRLIVVSARSQEQLRVLVQRLIEDFKADAADIAAVSHTLLVGRRHHAHRLACVAADRAELAGQFNQWLAGEESPGLLMSGVFPVTEVQAAHRLGLQQLQDFQAHRRSSEPRVAEETLRRLGMLYVQGIDLPWEQLFDKDARRRIRLAGYPFARERYWPSASEPAAQVLSGSTEARPLAKPAKDGAALSQIREFVRSQFKQVLQLTDEKLGDDTHFDYYGMDSIVRMTLVAAINTRFGLSLENSVLVDHPSVEQLITFINTQCGVREATGSEFIHLSGMSVTPTQLQQAWGKMLQPK</sequence>
<dbReference type="RefSeq" id="WP_090221401.1">
    <property type="nucleotide sequence ID" value="NZ_LS483433.1"/>
</dbReference>
<dbReference type="Gene3D" id="3.40.50.720">
    <property type="entry name" value="NAD(P)-binding Rossmann-like Domain"/>
    <property type="match status" value="3"/>
</dbReference>
<feature type="domain" description="N-acetyltransferase" evidence="16">
    <location>
        <begin position="299"/>
        <end position="494"/>
    </location>
</feature>
<dbReference type="InterPro" id="IPR049900">
    <property type="entry name" value="PKS_mFAS_DH"/>
</dbReference>
<feature type="domain" description="Carrier" evidence="15">
    <location>
        <begin position="1650"/>
        <end position="1727"/>
    </location>
</feature>
<dbReference type="STRING" id="46679.SAMN05216202_1463"/>
<feature type="domain" description="Ketosynthase family 3 (KS3)" evidence="17">
    <location>
        <begin position="3908"/>
        <end position="4324"/>
    </location>
</feature>
<comment type="similarity">
    <text evidence="4">Belongs to the short-chain dehydrogenases/reductases (SDR) family.</text>
</comment>
<dbReference type="Pfam" id="PF08659">
    <property type="entry name" value="KR"/>
    <property type="match status" value="2"/>
</dbReference>
<dbReference type="InterPro" id="IPR020807">
    <property type="entry name" value="PKS_DH"/>
</dbReference>
<dbReference type="InterPro" id="IPR036736">
    <property type="entry name" value="ACP-like_sf"/>
</dbReference>
<dbReference type="Pfam" id="PF00550">
    <property type="entry name" value="PP-binding"/>
    <property type="match status" value="4"/>
</dbReference>
<evidence type="ECO:0000256" key="11">
    <source>
        <dbReference type="ARBA" id="ARBA00023268"/>
    </source>
</evidence>
<keyword evidence="5" id="KW-0596">Phosphopantetheine</keyword>
<dbReference type="PROSITE" id="PS50075">
    <property type="entry name" value="CARRIER"/>
    <property type="match status" value="4"/>
</dbReference>
<feature type="active site" description="Proton donor; for dehydratase activity" evidence="14">
    <location>
        <position position="2539"/>
    </location>
</feature>
<keyword evidence="8" id="KW-0808">Transferase</keyword>
<dbReference type="PROSITE" id="PS51186">
    <property type="entry name" value="GNAT"/>
    <property type="match status" value="1"/>
</dbReference>
<dbReference type="Pfam" id="PF23589">
    <property type="entry name" value="WHD_AprA"/>
    <property type="match status" value="1"/>
</dbReference>
<evidence type="ECO:0000259" key="16">
    <source>
        <dbReference type="PROSITE" id="PS51186"/>
    </source>
</evidence>
<dbReference type="UniPathway" id="UPA00094"/>
<proteinExistence type="inferred from homology"/>
<keyword evidence="6" id="KW-0963">Cytoplasm</keyword>
<dbReference type="InterPro" id="IPR009081">
    <property type="entry name" value="PP-bd_ACP"/>
</dbReference>
<evidence type="ECO:0000256" key="7">
    <source>
        <dbReference type="ARBA" id="ARBA00022553"/>
    </source>
</evidence>
<dbReference type="InterPro" id="IPR013968">
    <property type="entry name" value="PKS_KR"/>
</dbReference>
<dbReference type="InterPro" id="IPR013217">
    <property type="entry name" value="Methyltransf_12"/>
</dbReference>
<dbReference type="GO" id="GO:0005737">
    <property type="term" value="C:cytoplasm"/>
    <property type="evidence" value="ECO:0007669"/>
    <property type="project" value="UniProtKB-SubCell"/>
</dbReference>
<dbReference type="InterPro" id="IPR020843">
    <property type="entry name" value="ER"/>
</dbReference>
<comment type="pathway">
    <text evidence="2">Antibiotic biosynthesis.</text>
</comment>
<dbReference type="Pfam" id="PF02801">
    <property type="entry name" value="Ketoacyl-synt_C"/>
    <property type="match status" value="3"/>
</dbReference>
<dbReference type="InterPro" id="IPR054514">
    <property type="entry name" value="RhiE-like_linker"/>
</dbReference>
<dbReference type="Gene3D" id="3.30.70.3290">
    <property type="match status" value="1"/>
</dbReference>
<dbReference type="PROSITE" id="PS00606">
    <property type="entry name" value="KS3_1"/>
    <property type="match status" value="3"/>
</dbReference>
<dbReference type="PROSITE" id="PS00012">
    <property type="entry name" value="PHOSPHOPANTETHEINE"/>
    <property type="match status" value="1"/>
</dbReference>
<protein>
    <submittedName>
        <fullName evidence="19">Polyketide synthase PksN</fullName>
    </submittedName>
</protein>
<dbReference type="Pfam" id="PF22336">
    <property type="entry name" value="RhiE-like_linker"/>
    <property type="match status" value="1"/>
</dbReference>
<dbReference type="PROSITE" id="PS52019">
    <property type="entry name" value="PKS_MFAS_DH"/>
    <property type="match status" value="1"/>
</dbReference>
<evidence type="ECO:0000256" key="6">
    <source>
        <dbReference type="ARBA" id="ARBA00022490"/>
    </source>
</evidence>
<dbReference type="SMART" id="SM00823">
    <property type="entry name" value="PKS_PP"/>
    <property type="match status" value="4"/>
</dbReference>
<evidence type="ECO:0000256" key="14">
    <source>
        <dbReference type="PROSITE-ProRule" id="PRU01363"/>
    </source>
</evidence>
<evidence type="ECO:0000256" key="8">
    <source>
        <dbReference type="ARBA" id="ARBA00022679"/>
    </source>
</evidence>
<dbReference type="GO" id="GO:0016491">
    <property type="term" value="F:oxidoreductase activity"/>
    <property type="evidence" value="ECO:0007669"/>
    <property type="project" value="InterPro"/>
</dbReference>
<feature type="domain" description="Ketosynthase family 3 (KS3)" evidence="17">
    <location>
        <begin position="1765"/>
        <end position="2172"/>
    </location>
</feature>
<dbReference type="OrthoDB" id="9778690at2"/>
<dbReference type="InterPro" id="IPR016181">
    <property type="entry name" value="Acyl_CoA_acyltransferase"/>
</dbReference>
<dbReference type="InterPro" id="IPR020841">
    <property type="entry name" value="PKS_Beta-ketoAc_synthase_dom"/>
</dbReference>
<evidence type="ECO:0000313" key="19">
    <source>
        <dbReference type="EMBL" id="SDU90979.1"/>
    </source>
</evidence>
<dbReference type="InterPro" id="IPR032821">
    <property type="entry name" value="PKS_assoc"/>
</dbReference>
<dbReference type="InterPro" id="IPR049552">
    <property type="entry name" value="PKS_DH_N"/>
</dbReference>
<dbReference type="SMART" id="SM00829">
    <property type="entry name" value="PKS_ER"/>
    <property type="match status" value="1"/>
</dbReference>
<dbReference type="PANTHER" id="PTHR43775">
    <property type="entry name" value="FATTY ACID SYNTHASE"/>
    <property type="match status" value="1"/>
</dbReference>
<keyword evidence="10" id="KW-0521">NADP</keyword>
<evidence type="ECO:0000259" key="18">
    <source>
        <dbReference type="PROSITE" id="PS52019"/>
    </source>
</evidence>
<dbReference type="Pfam" id="PF22621">
    <property type="entry name" value="CurL-like_PKS_C"/>
    <property type="match status" value="1"/>
</dbReference>
<dbReference type="Pfam" id="PF08242">
    <property type="entry name" value="Methyltransf_12"/>
    <property type="match status" value="1"/>
</dbReference>
<dbReference type="SUPFAM" id="SSF53335">
    <property type="entry name" value="S-adenosyl-L-methionine-dependent methyltransferases"/>
    <property type="match status" value="1"/>
</dbReference>
<dbReference type="InterPro" id="IPR006162">
    <property type="entry name" value="Ppantetheine_attach_site"/>
</dbReference>
<dbReference type="GO" id="GO:0004312">
    <property type="term" value="F:fatty acid synthase activity"/>
    <property type="evidence" value="ECO:0007669"/>
    <property type="project" value="TreeGrafter"/>
</dbReference>
<feature type="domain" description="PKS/mFAS DH" evidence="18">
    <location>
        <begin position="2350"/>
        <end position="2619"/>
    </location>
</feature>
<dbReference type="InterPro" id="IPR020806">
    <property type="entry name" value="PKS_PP-bd"/>
</dbReference>
<dbReference type="Pfam" id="PF16197">
    <property type="entry name" value="KAsynt_C_assoc"/>
    <property type="match status" value="1"/>
</dbReference>
<dbReference type="InterPro" id="IPR057326">
    <property type="entry name" value="KR_dom"/>
</dbReference>
<evidence type="ECO:0000256" key="9">
    <source>
        <dbReference type="ARBA" id="ARBA00022737"/>
    </source>
</evidence>
<evidence type="ECO:0000259" key="15">
    <source>
        <dbReference type="PROSITE" id="PS50075"/>
    </source>
</evidence>
<evidence type="ECO:0000256" key="10">
    <source>
        <dbReference type="ARBA" id="ARBA00022857"/>
    </source>
</evidence>
<dbReference type="InterPro" id="IPR014030">
    <property type="entry name" value="Ketoacyl_synth_N"/>
</dbReference>
<dbReference type="Pfam" id="PF00107">
    <property type="entry name" value="ADH_zinc_N"/>
    <property type="match status" value="1"/>
</dbReference>
<dbReference type="InterPro" id="IPR056395">
    <property type="entry name" value="WH_AprA"/>
</dbReference>
<dbReference type="Gene3D" id="3.10.129.110">
    <property type="entry name" value="Polyketide synthase dehydratase"/>
    <property type="match status" value="1"/>
</dbReference>
<dbReference type="SUPFAM" id="SSF51735">
    <property type="entry name" value="NAD(P)-binding Rossmann-fold domains"/>
    <property type="match status" value="5"/>
</dbReference>
<reference evidence="20" key="1">
    <citation type="submission" date="2016-10" db="EMBL/GenBank/DDBJ databases">
        <authorList>
            <person name="Varghese N."/>
            <person name="Submissions S."/>
        </authorList>
    </citation>
    <scope>NUCLEOTIDE SEQUENCE [LARGE SCALE GENOMIC DNA]</scope>
    <source>
        <strain evidence="20">LMG 2223</strain>
    </source>
</reference>
<dbReference type="Gene3D" id="3.40.50.150">
    <property type="entry name" value="Vaccinia Virus protein VP39"/>
    <property type="match status" value="1"/>
</dbReference>
<dbReference type="Pfam" id="PF14765">
    <property type="entry name" value="PS-DH"/>
    <property type="match status" value="1"/>
</dbReference>
<dbReference type="PROSITE" id="PS52004">
    <property type="entry name" value="KS3_2"/>
    <property type="match status" value="3"/>
</dbReference>
<evidence type="ECO:0000313" key="20">
    <source>
        <dbReference type="Proteomes" id="UP000198600"/>
    </source>
</evidence>
<dbReference type="InterPro" id="IPR018201">
    <property type="entry name" value="Ketoacyl_synth_AS"/>
</dbReference>
<organism evidence="19 20">
    <name type="scientific">Pseudomonas mucidolens</name>
    <dbReference type="NCBI Taxonomy" id="46679"/>
    <lineage>
        <taxon>Bacteria</taxon>
        <taxon>Pseudomonadati</taxon>
        <taxon>Pseudomonadota</taxon>
        <taxon>Gammaproteobacteria</taxon>
        <taxon>Pseudomonadales</taxon>
        <taxon>Pseudomonadaceae</taxon>
        <taxon>Pseudomonas</taxon>
    </lineage>
</organism>
<comment type="function">
    <text evidence="13">Involved in production of the polyketide antibiotic thailandamide.</text>
</comment>
<feature type="domain" description="Carrier" evidence="15">
    <location>
        <begin position="512"/>
        <end position="590"/>
    </location>
</feature>
<dbReference type="SUPFAM" id="SSF50129">
    <property type="entry name" value="GroES-like"/>
    <property type="match status" value="1"/>
</dbReference>
<dbReference type="EMBL" id="LT629802">
    <property type="protein sequence ID" value="SDU90979.1"/>
    <property type="molecule type" value="Genomic_DNA"/>
</dbReference>
<feature type="domain" description="Carrier" evidence="15">
    <location>
        <begin position="3454"/>
        <end position="3528"/>
    </location>
</feature>
<dbReference type="SMART" id="SM00826">
    <property type="entry name" value="PKS_DH"/>
    <property type="match status" value="1"/>
</dbReference>
<dbReference type="PANTHER" id="PTHR43775:SF37">
    <property type="entry name" value="SI:DKEY-61P9.11"/>
    <property type="match status" value="1"/>
</dbReference>
<dbReference type="InterPro" id="IPR016039">
    <property type="entry name" value="Thiolase-like"/>
</dbReference>
<dbReference type="SUPFAM" id="SSF47336">
    <property type="entry name" value="ACP-like"/>
    <property type="match status" value="4"/>
</dbReference>
<dbReference type="CDD" id="cd00833">
    <property type="entry name" value="PKS"/>
    <property type="match status" value="3"/>
</dbReference>
<comment type="subcellular location">
    <subcellularLocation>
        <location evidence="1">Cytoplasm</location>
    </subcellularLocation>
</comment>
<dbReference type="Gene3D" id="1.10.10.10">
    <property type="entry name" value="Winged helix-like DNA-binding domain superfamily/Winged helix DNA-binding domain"/>
    <property type="match status" value="1"/>
</dbReference>
<feature type="region of interest" description="C-terminal hotdog fold" evidence="14">
    <location>
        <begin position="2488"/>
        <end position="2619"/>
    </location>
</feature>
<dbReference type="SMART" id="SM00825">
    <property type="entry name" value="PKS_KS"/>
    <property type="match status" value="3"/>
</dbReference>
<dbReference type="InterPro" id="IPR014031">
    <property type="entry name" value="Ketoacyl_synth_C"/>
</dbReference>
<dbReference type="SUPFAM" id="SSF53901">
    <property type="entry name" value="Thiolase-like"/>
    <property type="match status" value="3"/>
</dbReference>
<dbReference type="SMART" id="SM00822">
    <property type="entry name" value="PKS_KR"/>
    <property type="match status" value="2"/>
</dbReference>
<dbReference type="Gene3D" id="1.10.1240.100">
    <property type="match status" value="2"/>
</dbReference>
<dbReference type="InterPro" id="IPR042104">
    <property type="entry name" value="PKS_dehydratase_sf"/>
</dbReference>
<keyword evidence="12" id="KW-0012">Acyltransferase</keyword>
<gene>
    <name evidence="19" type="ORF">SAMN05216202_1463</name>
</gene>
<evidence type="ECO:0000256" key="1">
    <source>
        <dbReference type="ARBA" id="ARBA00004496"/>
    </source>
</evidence>
<evidence type="ECO:0000256" key="2">
    <source>
        <dbReference type="ARBA" id="ARBA00004792"/>
    </source>
</evidence>
<evidence type="ECO:0000256" key="12">
    <source>
        <dbReference type="ARBA" id="ARBA00023315"/>
    </source>
</evidence>
<keyword evidence="9" id="KW-0677">Repeat</keyword>
<keyword evidence="11" id="KW-0511">Multifunctional enzyme</keyword>
<evidence type="ECO:0000256" key="5">
    <source>
        <dbReference type="ARBA" id="ARBA00022450"/>
    </source>
</evidence>
<keyword evidence="20" id="KW-1185">Reference proteome</keyword>
<feature type="domain" description="Ketosynthase family 3 (KS3)" evidence="17">
    <location>
        <begin position="615"/>
        <end position="1032"/>
    </location>
</feature>
<dbReference type="SUPFAM" id="SSF55729">
    <property type="entry name" value="Acyl-CoA N-acyltransferases (Nat)"/>
    <property type="match status" value="1"/>
</dbReference>
<feature type="domain" description="Carrier" evidence="15">
    <location>
        <begin position="4521"/>
        <end position="4598"/>
    </location>
</feature>
<dbReference type="GO" id="GO:0031177">
    <property type="term" value="F:phosphopantetheine binding"/>
    <property type="evidence" value="ECO:0007669"/>
    <property type="project" value="InterPro"/>
</dbReference>
<comment type="pathway">
    <text evidence="3">Lipid metabolism; fatty acid biosynthesis.</text>
</comment>
<dbReference type="Proteomes" id="UP000198600">
    <property type="component" value="Chromosome I"/>
</dbReference>
<dbReference type="GO" id="GO:0004315">
    <property type="term" value="F:3-oxoacyl-[acyl-carrier-protein] synthase activity"/>
    <property type="evidence" value="ECO:0007669"/>
    <property type="project" value="InterPro"/>
</dbReference>
<evidence type="ECO:0000259" key="17">
    <source>
        <dbReference type="PROSITE" id="PS52004"/>
    </source>
</evidence>
<evidence type="ECO:0000256" key="13">
    <source>
        <dbReference type="ARBA" id="ARBA00054155"/>
    </source>
</evidence>
<evidence type="ECO:0000256" key="3">
    <source>
        <dbReference type="ARBA" id="ARBA00005194"/>
    </source>
</evidence>
<dbReference type="Gene3D" id="3.40.47.10">
    <property type="match status" value="3"/>
</dbReference>
<dbReference type="InterPro" id="IPR013149">
    <property type="entry name" value="ADH-like_C"/>
</dbReference>
<dbReference type="Gene3D" id="1.10.1200.10">
    <property type="entry name" value="ACP-like"/>
    <property type="match status" value="4"/>
</dbReference>
<dbReference type="InterPro" id="IPR049551">
    <property type="entry name" value="PKS_DH_C"/>
</dbReference>
<dbReference type="InterPro" id="IPR011032">
    <property type="entry name" value="GroES-like_sf"/>
</dbReference>
<keyword evidence="7" id="KW-0597">Phosphoprotein</keyword>
<dbReference type="Pfam" id="PF08240">
    <property type="entry name" value="ADH_N"/>
    <property type="match status" value="1"/>
</dbReference>
<dbReference type="Pfam" id="PF00109">
    <property type="entry name" value="ketoacyl-synt"/>
    <property type="match status" value="3"/>
</dbReference>
<dbReference type="CDD" id="cd02440">
    <property type="entry name" value="AdoMet_MTases"/>
    <property type="match status" value="1"/>
</dbReference>
<dbReference type="InterPro" id="IPR029063">
    <property type="entry name" value="SAM-dependent_MTases_sf"/>
</dbReference>
<evidence type="ECO:0000256" key="4">
    <source>
        <dbReference type="ARBA" id="ARBA00006484"/>
    </source>
</evidence>
<dbReference type="InterPro" id="IPR013154">
    <property type="entry name" value="ADH-like_N"/>
</dbReference>
<dbReference type="InterPro" id="IPR000182">
    <property type="entry name" value="GNAT_dom"/>
</dbReference>
<dbReference type="GO" id="GO:0006633">
    <property type="term" value="P:fatty acid biosynthetic process"/>
    <property type="evidence" value="ECO:0007669"/>
    <property type="project" value="UniProtKB-UniPathway"/>
</dbReference>
<dbReference type="SMART" id="SM01294">
    <property type="entry name" value="PKS_PP_betabranch"/>
    <property type="match status" value="2"/>
</dbReference>
<dbReference type="FunFam" id="3.40.47.10:FF:000019">
    <property type="entry name" value="Polyketide synthase type I"/>
    <property type="match status" value="2"/>
</dbReference>
<dbReference type="InterPro" id="IPR036291">
    <property type="entry name" value="NAD(P)-bd_dom_sf"/>
</dbReference>
<accession>A0A1H2MCS4</accession>
<dbReference type="InterPro" id="IPR050091">
    <property type="entry name" value="PKS_NRPS_Biosynth_Enz"/>
</dbReference>
<dbReference type="InterPro" id="IPR036388">
    <property type="entry name" value="WH-like_DNA-bd_sf"/>
</dbReference>